<organism evidence="1">
    <name type="scientific">marine sediment metagenome</name>
    <dbReference type="NCBI Taxonomy" id="412755"/>
    <lineage>
        <taxon>unclassified sequences</taxon>
        <taxon>metagenomes</taxon>
        <taxon>ecological metagenomes</taxon>
    </lineage>
</organism>
<protein>
    <submittedName>
        <fullName evidence="1">Uncharacterized protein</fullName>
    </submittedName>
</protein>
<comment type="caution">
    <text evidence="1">The sequence shown here is derived from an EMBL/GenBank/DDBJ whole genome shotgun (WGS) entry which is preliminary data.</text>
</comment>
<name>X1T8D8_9ZZZZ</name>
<proteinExistence type="predicted"/>
<accession>X1T8D8</accession>
<dbReference type="EMBL" id="BARW01012405">
    <property type="protein sequence ID" value="GAI83820.1"/>
    <property type="molecule type" value="Genomic_DNA"/>
</dbReference>
<dbReference type="AlphaFoldDB" id="X1T8D8"/>
<reference evidence="1" key="1">
    <citation type="journal article" date="2014" name="Front. Microbiol.">
        <title>High frequency of phylogenetically diverse reductive dehalogenase-homologous genes in deep subseafloor sedimentary metagenomes.</title>
        <authorList>
            <person name="Kawai M."/>
            <person name="Futagami T."/>
            <person name="Toyoda A."/>
            <person name="Takaki Y."/>
            <person name="Nishi S."/>
            <person name="Hori S."/>
            <person name="Arai W."/>
            <person name="Tsubouchi T."/>
            <person name="Morono Y."/>
            <person name="Uchiyama I."/>
            <person name="Ito T."/>
            <person name="Fujiyama A."/>
            <person name="Inagaki F."/>
            <person name="Takami H."/>
        </authorList>
    </citation>
    <scope>NUCLEOTIDE SEQUENCE</scope>
    <source>
        <strain evidence="1">Expedition CK06-06</strain>
    </source>
</reference>
<feature type="non-terminal residue" evidence="1">
    <location>
        <position position="1"/>
    </location>
</feature>
<evidence type="ECO:0000313" key="1">
    <source>
        <dbReference type="EMBL" id="GAI83820.1"/>
    </source>
</evidence>
<gene>
    <name evidence="1" type="ORF">S12H4_23378</name>
</gene>
<sequence length="125" mass="14187">REVTNNARRVLEIMNYEIKGASSVYTPTTDSAQLSLETRKYLPEGEETAYIDFFLCGQQLCWRKESQDPVVLTTNNVEVSNLIFTQVGEAPSIQINLTVDYKNPENRTEYQASISLTSVASHRSY</sequence>